<gene>
    <name evidence="9" type="ORF">GHC57_05230</name>
</gene>
<keyword evidence="10" id="KW-1185">Reference proteome</keyword>
<evidence type="ECO:0000259" key="8">
    <source>
        <dbReference type="PROSITE" id="PS51635"/>
    </source>
</evidence>
<keyword evidence="2 6" id="KW-0378">Hydrolase</keyword>
<dbReference type="Proteomes" id="UP000434582">
    <property type="component" value="Unassembled WGS sequence"/>
</dbReference>
<dbReference type="InterPro" id="IPR000184">
    <property type="entry name" value="Bac_surfAg_D15"/>
</dbReference>
<dbReference type="InterPro" id="IPR050301">
    <property type="entry name" value="NTE"/>
</dbReference>
<dbReference type="InterPro" id="IPR002641">
    <property type="entry name" value="PNPLA_dom"/>
</dbReference>
<keyword evidence="4 6" id="KW-0443">Lipid metabolism</keyword>
<comment type="subcellular location">
    <subcellularLocation>
        <location evidence="1">Membrane</location>
    </subcellularLocation>
</comment>
<organism evidence="9 10">
    <name type="scientific">Roseospira navarrensis</name>
    <dbReference type="NCBI Taxonomy" id="140058"/>
    <lineage>
        <taxon>Bacteria</taxon>
        <taxon>Pseudomonadati</taxon>
        <taxon>Pseudomonadota</taxon>
        <taxon>Alphaproteobacteria</taxon>
        <taxon>Rhodospirillales</taxon>
        <taxon>Rhodospirillaceae</taxon>
        <taxon>Roseospira</taxon>
    </lineage>
</organism>
<feature type="short sequence motif" description="GXGXXG" evidence="6">
    <location>
        <begin position="48"/>
        <end position="53"/>
    </location>
</feature>
<evidence type="ECO:0000256" key="2">
    <source>
        <dbReference type="ARBA" id="ARBA00022801"/>
    </source>
</evidence>
<dbReference type="Gene3D" id="2.40.160.50">
    <property type="entry name" value="membrane protein fhac: a member of the omp85/tpsb transporter family"/>
    <property type="match status" value="1"/>
</dbReference>
<sequence>MLRPVLLLALLCALFSPPSALAQTAAPTAAAGPHSETGRPRIGLVLAGGGALGAAHVGVIQVLERLGVPVDMVAGTSMGALVGGLYATGRSGDELAETLKAVDWADAFRDSPPRADRPYYRRREDLDYLVDTRLAVREDGAVGGPLGLVQGQRIGLILKRLTLGAAHVSDFDALPRPFRAVAVDVESGHPVVLGSGSLPVAMRASMSVPGVFPPVEIDGQWLLDGGVVNNLPVDVARAMGADRLIVVNLPANLSPRDEMTSPLAVLGQMISVAIDTNANAQLANLRPGDILIEPDLGDMTATDFDRVADAVGLGAEAAEAQAPALRRLAETLAQAGPPAPRPVAVDATVSDADPDTSNVIVTDIRSDGDGTLSDRVILGYITQTVGAPLDLDQLERDLATLYGLDVFERVDWGLEPAADGRTGTLVIISRARAWGTDSIQFGARLSDDFQGNATYGLSAAYTFRPLNDRGGSLQLGAEIGNRPSLSARLLQPLDDGQDWILGARLSAERGERRLYTETRGRQAGVYDLALIQGEASMARTLGDWGAARGGLRLATGWIEPTFSGGASGGTRLQGAFVFGGVSVDTLDSVTWPRSGSLVQAEVRRSLPALGADASYSQIDLEAWTALSWGPNTLVPRLAAGYTLDGEAPVPALFGLGGFLSLSGYGETRFLGQNRLLGALTYMRRLTDGTFSPLDVPLYAGTSIEAGNVWGNRGLLPDDLRYSGSLFAGADTPFGPAFLGVGLAALDSHSVFLRLGRPF</sequence>
<dbReference type="RefSeq" id="WP_153341894.1">
    <property type="nucleotide sequence ID" value="NZ_WIVE01000010.1"/>
</dbReference>
<dbReference type="Pfam" id="PF01103">
    <property type="entry name" value="Omp85"/>
    <property type="match status" value="1"/>
</dbReference>
<dbReference type="GO" id="GO:0016787">
    <property type="term" value="F:hydrolase activity"/>
    <property type="evidence" value="ECO:0007669"/>
    <property type="project" value="UniProtKB-UniRule"/>
</dbReference>
<dbReference type="EMBL" id="WIVE01000010">
    <property type="protein sequence ID" value="MQX35918.1"/>
    <property type="molecule type" value="Genomic_DNA"/>
</dbReference>
<feature type="domain" description="PNPLA" evidence="8">
    <location>
        <begin position="44"/>
        <end position="237"/>
    </location>
</feature>
<feature type="short sequence motif" description="DGA/G" evidence="6">
    <location>
        <begin position="224"/>
        <end position="226"/>
    </location>
</feature>
<evidence type="ECO:0000256" key="7">
    <source>
        <dbReference type="SAM" id="SignalP"/>
    </source>
</evidence>
<dbReference type="Gene3D" id="3.40.1090.10">
    <property type="entry name" value="Cytosolic phospholipase A2 catalytic domain"/>
    <property type="match status" value="2"/>
</dbReference>
<evidence type="ECO:0000256" key="1">
    <source>
        <dbReference type="ARBA" id="ARBA00004370"/>
    </source>
</evidence>
<evidence type="ECO:0000256" key="5">
    <source>
        <dbReference type="ARBA" id="ARBA00023136"/>
    </source>
</evidence>
<keyword evidence="5" id="KW-0472">Membrane</keyword>
<dbReference type="InterPro" id="IPR016035">
    <property type="entry name" value="Acyl_Trfase/lysoPLipase"/>
</dbReference>
<feature type="active site" description="Proton acceptor" evidence="6">
    <location>
        <position position="224"/>
    </location>
</feature>
<dbReference type="Gene3D" id="3.10.20.310">
    <property type="entry name" value="membrane protein fhac"/>
    <property type="match status" value="1"/>
</dbReference>
<dbReference type="PROSITE" id="PS51635">
    <property type="entry name" value="PNPLA"/>
    <property type="match status" value="1"/>
</dbReference>
<dbReference type="GO" id="GO:0019867">
    <property type="term" value="C:outer membrane"/>
    <property type="evidence" value="ECO:0007669"/>
    <property type="project" value="InterPro"/>
</dbReference>
<feature type="short sequence motif" description="GXSXG" evidence="6">
    <location>
        <begin position="75"/>
        <end position="79"/>
    </location>
</feature>
<dbReference type="GO" id="GO:0016042">
    <property type="term" value="P:lipid catabolic process"/>
    <property type="evidence" value="ECO:0007669"/>
    <property type="project" value="UniProtKB-UniRule"/>
</dbReference>
<keyword evidence="3 6" id="KW-0442">Lipid degradation</keyword>
<evidence type="ECO:0000313" key="9">
    <source>
        <dbReference type="EMBL" id="MQX35918.1"/>
    </source>
</evidence>
<proteinExistence type="predicted"/>
<dbReference type="Pfam" id="PF01734">
    <property type="entry name" value="Patatin"/>
    <property type="match status" value="1"/>
</dbReference>
<feature type="active site" description="Nucleophile" evidence="6">
    <location>
        <position position="77"/>
    </location>
</feature>
<accession>A0A7X2D2L8</accession>
<evidence type="ECO:0000256" key="6">
    <source>
        <dbReference type="PROSITE-ProRule" id="PRU01161"/>
    </source>
</evidence>
<dbReference type="OrthoDB" id="5290098at2"/>
<feature type="signal peptide" evidence="7">
    <location>
        <begin position="1"/>
        <end position="22"/>
    </location>
</feature>
<reference evidence="9 10" key="1">
    <citation type="submission" date="2019-10" db="EMBL/GenBank/DDBJ databases">
        <title>Draft whole-genome sequence of the purple nonsulfur photosynthetic bacterium Roseospira navarrensis DSM 15114.</title>
        <authorList>
            <person name="Kyndt J.A."/>
            <person name="Meyer T.E."/>
        </authorList>
    </citation>
    <scope>NUCLEOTIDE SEQUENCE [LARGE SCALE GENOMIC DNA]</scope>
    <source>
        <strain evidence="9 10">DSM 15114</strain>
    </source>
</reference>
<keyword evidence="7" id="KW-0732">Signal</keyword>
<evidence type="ECO:0000313" key="10">
    <source>
        <dbReference type="Proteomes" id="UP000434582"/>
    </source>
</evidence>
<dbReference type="PANTHER" id="PTHR14226">
    <property type="entry name" value="NEUROPATHY TARGET ESTERASE/SWISS CHEESE D.MELANOGASTER"/>
    <property type="match status" value="1"/>
</dbReference>
<feature type="chain" id="PRO_5031563108" evidence="7">
    <location>
        <begin position="23"/>
        <end position="758"/>
    </location>
</feature>
<protein>
    <submittedName>
        <fullName evidence="9">BamA/TamA family outer membrane protein</fullName>
    </submittedName>
</protein>
<evidence type="ECO:0000256" key="3">
    <source>
        <dbReference type="ARBA" id="ARBA00022963"/>
    </source>
</evidence>
<dbReference type="SUPFAM" id="SSF52151">
    <property type="entry name" value="FabD/lysophospholipase-like"/>
    <property type="match status" value="1"/>
</dbReference>
<comment type="caution">
    <text evidence="9">The sequence shown here is derived from an EMBL/GenBank/DDBJ whole genome shotgun (WGS) entry which is preliminary data.</text>
</comment>
<evidence type="ECO:0000256" key="4">
    <source>
        <dbReference type="ARBA" id="ARBA00023098"/>
    </source>
</evidence>
<dbReference type="PANTHER" id="PTHR14226:SF29">
    <property type="entry name" value="NEUROPATHY TARGET ESTERASE SWS"/>
    <property type="match status" value="1"/>
</dbReference>
<dbReference type="AlphaFoldDB" id="A0A7X2D2L8"/>
<name>A0A7X2D2L8_9PROT</name>